<reference evidence="3" key="1">
    <citation type="submission" date="2020-07" db="EMBL/GenBank/DDBJ databases">
        <authorList>
            <person name="Ferguson B K."/>
        </authorList>
    </citation>
    <scope>NUCLEOTIDE SEQUENCE</scope>
    <source>
        <strain evidence="3">L06</strain>
    </source>
</reference>
<dbReference type="GO" id="GO:0006644">
    <property type="term" value="P:phospholipid metabolic process"/>
    <property type="evidence" value="ECO:0007669"/>
    <property type="project" value="InterPro"/>
</dbReference>
<gene>
    <name evidence="3" type="ORF">BBRV_LOCUS83823</name>
</gene>
<sequence>MLVCKRVEEKKRKRQKKKESQSGRGFVNSIINKLPVELHIPGYQYCGPGTKLAKRLARGDSGINPLDAACKEHDIAYSQNRENLEARHAADLILAEKAQNRISAKDSSLGEKAAAWAIAKTMKIKRKLGMGTNKKTSIKKRKSGKGSAKKIPLRRIVDAAKTSMQPGASAVKTALKGARVLQVLPRL</sequence>
<dbReference type="GO" id="GO:0005198">
    <property type="term" value="F:structural molecule activity"/>
    <property type="evidence" value="ECO:0007669"/>
    <property type="project" value="InterPro"/>
</dbReference>
<feature type="region of interest" description="Disordered" evidence="1">
    <location>
        <begin position="1"/>
        <end position="24"/>
    </location>
</feature>
<evidence type="ECO:0000313" key="3">
    <source>
        <dbReference type="EMBL" id="CAD1565418.1"/>
    </source>
</evidence>
<dbReference type="InterPro" id="IPR013607">
    <property type="entry name" value="Phospholipase_A2-like"/>
</dbReference>
<protein>
    <recommendedName>
        <fullName evidence="2">Phospholipase A2-like domain-containing protein</fullName>
    </recommendedName>
</protein>
<organism evidence="3">
    <name type="scientific">Bracon brevicornis</name>
    <dbReference type="NCBI Taxonomy" id="1563983"/>
    <lineage>
        <taxon>Eukaryota</taxon>
        <taxon>Metazoa</taxon>
        <taxon>Ecdysozoa</taxon>
        <taxon>Arthropoda</taxon>
        <taxon>Hexapoda</taxon>
        <taxon>Insecta</taxon>
        <taxon>Pterygota</taxon>
        <taxon>Neoptera</taxon>
        <taxon>Endopterygota</taxon>
        <taxon>Hymenoptera</taxon>
        <taxon>Apocrita</taxon>
        <taxon>Ichneumonoidea</taxon>
        <taxon>Braconidae</taxon>
        <taxon>Braconinae</taxon>
        <taxon>Bracon</taxon>
    </lineage>
</organism>
<dbReference type="Gene3D" id="1.20.90.10">
    <property type="entry name" value="Phospholipase A2 domain"/>
    <property type="match status" value="1"/>
</dbReference>
<dbReference type="EMBL" id="CADCXW020000179">
    <property type="protein sequence ID" value="CAD1565418.1"/>
    <property type="molecule type" value="Genomic_DNA"/>
</dbReference>
<feature type="compositionally biased region" description="Basic and acidic residues" evidence="1">
    <location>
        <begin position="1"/>
        <end position="10"/>
    </location>
</feature>
<evidence type="ECO:0000259" key="2">
    <source>
        <dbReference type="Pfam" id="PF08398"/>
    </source>
</evidence>
<evidence type="ECO:0000256" key="1">
    <source>
        <dbReference type="SAM" id="MobiDB-lite"/>
    </source>
</evidence>
<dbReference type="GO" id="GO:0050482">
    <property type="term" value="P:arachidonate secretion"/>
    <property type="evidence" value="ECO:0007669"/>
    <property type="project" value="InterPro"/>
</dbReference>
<name>A0A6V7KM74_9HYME</name>
<dbReference type="Pfam" id="PF08398">
    <property type="entry name" value="Phospholip_A2_4"/>
    <property type="match status" value="1"/>
</dbReference>
<proteinExistence type="predicted"/>
<dbReference type="GO" id="GO:0004623">
    <property type="term" value="F:phospholipase A2 activity"/>
    <property type="evidence" value="ECO:0007669"/>
    <property type="project" value="InterPro"/>
</dbReference>
<feature type="domain" description="Phospholipase A2-like" evidence="2">
    <location>
        <begin position="37"/>
        <end position="101"/>
    </location>
</feature>
<dbReference type="AlphaFoldDB" id="A0A6V7KM74"/>
<dbReference type="InterPro" id="IPR036444">
    <property type="entry name" value="PLipase_A2_dom_sf"/>
</dbReference>
<accession>A0A6V7KM74</accession>